<dbReference type="PANTHER" id="PTHR22893">
    <property type="entry name" value="NADH OXIDOREDUCTASE-RELATED"/>
    <property type="match status" value="1"/>
</dbReference>
<dbReference type="InterPro" id="IPR001155">
    <property type="entry name" value="OxRdtase_FMN_N"/>
</dbReference>
<keyword evidence="3" id="KW-1185">Reference proteome</keyword>
<gene>
    <name evidence="2" type="ORF">BS50DRAFT_574235</name>
</gene>
<dbReference type="PANTHER" id="PTHR22893:SF91">
    <property type="entry name" value="NADPH DEHYDROGENASE 2-RELATED"/>
    <property type="match status" value="1"/>
</dbReference>
<proteinExistence type="predicted"/>
<evidence type="ECO:0000259" key="1">
    <source>
        <dbReference type="Pfam" id="PF00724"/>
    </source>
</evidence>
<organism evidence="2 3">
    <name type="scientific">Corynespora cassiicola Philippines</name>
    <dbReference type="NCBI Taxonomy" id="1448308"/>
    <lineage>
        <taxon>Eukaryota</taxon>
        <taxon>Fungi</taxon>
        <taxon>Dikarya</taxon>
        <taxon>Ascomycota</taxon>
        <taxon>Pezizomycotina</taxon>
        <taxon>Dothideomycetes</taxon>
        <taxon>Pleosporomycetidae</taxon>
        <taxon>Pleosporales</taxon>
        <taxon>Corynesporascaceae</taxon>
        <taxon>Corynespora</taxon>
    </lineage>
</organism>
<dbReference type="GO" id="GO:0003959">
    <property type="term" value="F:NADPH dehydrogenase activity"/>
    <property type="evidence" value="ECO:0007669"/>
    <property type="project" value="TreeGrafter"/>
</dbReference>
<dbReference type="EMBL" id="KZ678136">
    <property type="protein sequence ID" value="PSN65691.1"/>
    <property type="molecule type" value="Genomic_DNA"/>
</dbReference>
<dbReference type="STRING" id="1448308.A0A2T2NJS7"/>
<dbReference type="GO" id="GO:0010181">
    <property type="term" value="F:FMN binding"/>
    <property type="evidence" value="ECO:0007669"/>
    <property type="project" value="InterPro"/>
</dbReference>
<dbReference type="InterPro" id="IPR013785">
    <property type="entry name" value="Aldolase_TIM"/>
</dbReference>
<dbReference type="AlphaFoldDB" id="A0A2T2NJS7"/>
<dbReference type="Proteomes" id="UP000240883">
    <property type="component" value="Unassembled WGS sequence"/>
</dbReference>
<name>A0A2T2NJS7_CORCC</name>
<feature type="domain" description="NADH:flavin oxidoreductase/NADH oxidase N-terminal" evidence="1">
    <location>
        <begin position="16"/>
        <end position="216"/>
    </location>
</feature>
<dbReference type="OrthoDB" id="276546at2759"/>
<protein>
    <submittedName>
        <fullName evidence="2">FMN-linked oxidoreductase</fullName>
    </submittedName>
</protein>
<evidence type="ECO:0000313" key="3">
    <source>
        <dbReference type="Proteomes" id="UP000240883"/>
    </source>
</evidence>
<dbReference type="Pfam" id="PF00724">
    <property type="entry name" value="Oxidored_FMN"/>
    <property type="match status" value="1"/>
</dbReference>
<dbReference type="Gene3D" id="3.20.20.70">
    <property type="entry name" value="Aldolase class I"/>
    <property type="match status" value="1"/>
</dbReference>
<dbReference type="SUPFAM" id="SSF51395">
    <property type="entry name" value="FMN-linked oxidoreductases"/>
    <property type="match status" value="1"/>
</dbReference>
<evidence type="ECO:0000313" key="2">
    <source>
        <dbReference type="EMBL" id="PSN65691.1"/>
    </source>
</evidence>
<accession>A0A2T2NJS7</accession>
<sequence>MPGEGFAPRHGPTPTPREMKEEEIWACIKDFVQAAKNAILAGFDGVEIHGANGYLVDQFTQDTCNQRSDNWGGSIENRSRFAIEIAKAISDEIGPERVGFRLSPWSAFQGMLMHDPVPTFSYLAQQLRKLRLGYLHVIESRVNNNVDCESTASIDFILEIWETVSPILIAGGNNPDNIFQAAGEKYRNQNAIFVFGRHFLSNPDLPYRLKNGIELNPYDRSTFYTPEKPDGYIDYPFSEKFVPGTAL</sequence>
<dbReference type="InterPro" id="IPR045247">
    <property type="entry name" value="Oye-like"/>
</dbReference>
<reference evidence="2 3" key="1">
    <citation type="journal article" date="2018" name="Front. Microbiol.">
        <title>Genome-Wide Analysis of Corynespora cassiicola Leaf Fall Disease Putative Effectors.</title>
        <authorList>
            <person name="Lopez D."/>
            <person name="Ribeiro S."/>
            <person name="Label P."/>
            <person name="Fumanal B."/>
            <person name="Venisse J.S."/>
            <person name="Kohler A."/>
            <person name="de Oliveira R.R."/>
            <person name="Labutti K."/>
            <person name="Lipzen A."/>
            <person name="Lail K."/>
            <person name="Bauer D."/>
            <person name="Ohm R.A."/>
            <person name="Barry K.W."/>
            <person name="Spatafora J."/>
            <person name="Grigoriev I.V."/>
            <person name="Martin F.M."/>
            <person name="Pujade-Renaud V."/>
        </authorList>
    </citation>
    <scope>NUCLEOTIDE SEQUENCE [LARGE SCALE GENOMIC DNA]</scope>
    <source>
        <strain evidence="2 3">Philippines</strain>
    </source>
</reference>